<dbReference type="GO" id="GO:0036503">
    <property type="term" value="P:ERAD pathway"/>
    <property type="evidence" value="ECO:0007669"/>
    <property type="project" value="UniProtKB-ARBA"/>
</dbReference>
<comment type="function">
    <text evidence="7">May be involved in the degradation of misfolded endoplasmic reticulum (ER) luminal proteins.</text>
</comment>
<dbReference type="FunFam" id="1.20.1540.10:FF:000016">
    <property type="entry name" value="Derlin"/>
    <property type="match status" value="1"/>
</dbReference>
<comment type="subcellular location">
    <subcellularLocation>
        <location evidence="1 7">Endoplasmic reticulum membrane</location>
        <topology evidence="1 7">Multi-pass membrane protein</topology>
    </subcellularLocation>
</comment>
<dbReference type="SUPFAM" id="SSF144091">
    <property type="entry name" value="Rhomboid-like"/>
    <property type="match status" value="1"/>
</dbReference>
<evidence type="ECO:0000313" key="9">
    <source>
        <dbReference type="EMBL" id="KAK3790131.1"/>
    </source>
</evidence>
<dbReference type="GO" id="GO:0005789">
    <property type="term" value="C:endoplasmic reticulum membrane"/>
    <property type="evidence" value="ECO:0007669"/>
    <property type="project" value="UniProtKB-SubCell"/>
</dbReference>
<organism evidence="9 10">
    <name type="scientific">Elysia crispata</name>
    <name type="common">lettuce slug</name>
    <dbReference type="NCBI Taxonomy" id="231223"/>
    <lineage>
        <taxon>Eukaryota</taxon>
        <taxon>Metazoa</taxon>
        <taxon>Spiralia</taxon>
        <taxon>Lophotrochozoa</taxon>
        <taxon>Mollusca</taxon>
        <taxon>Gastropoda</taxon>
        <taxon>Heterobranchia</taxon>
        <taxon>Euthyneura</taxon>
        <taxon>Panpulmonata</taxon>
        <taxon>Sacoglossa</taxon>
        <taxon>Placobranchoidea</taxon>
        <taxon>Plakobranchidae</taxon>
        <taxon>Elysia</taxon>
    </lineage>
</organism>
<keyword evidence="3 7" id="KW-0812">Transmembrane</keyword>
<gene>
    <name evidence="9" type="ORF">RRG08_057097</name>
</gene>
<accession>A0AAE1AN21</accession>
<dbReference type="Proteomes" id="UP001283361">
    <property type="component" value="Unassembled WGS sequence"/>
</dbReference>
<evidence type="ECO:0000256" key="1">
    <source>
        <dbReference type="ARBA" id="ARBA00004477"/>
    </source>
</evidence>
<feature type="compositionally biased region" description="Polar residues" evidence="8">
    <location>
        <begin position="236"/>
        <end position="246"/>
    </location>
</feature>
<feature type="transmembrane region" description="Helical" evidence="7">
    <location>
        <begin position="153"/>
        <end position="185"/>
    </location>
</feature>
<proteinExistence type="inferred from homology"/>
<evidence type="ECO:0000313" key="10">
    <source>
        <dbReference type="Proteomes" id="UP001283361"/>
    </source>
</evidence>
<dbReference type="InterPro" id="IPR035952">
    <property type="entry name" value="Rhomboid-like_sf"/>
</dbReference>
<dbReference type="Pfam" id="PF04511">
    <property type="entry name" value="DER1"/>
    <property type="match status" value="1"/>
</dbReference>
<feature type="region of interest" description="Disordered" evidence="8">
    <location>
        <begin position="210"/>
        <end position="246"/>
    </location>
</feature>
<sequence length="246" mass="28474">MAAQTFQQEYMQMPPITRAYTTACVLTTLAVQLDIISPFQIYFNPDLIFRQYQLWRIVTSFLYFGPIGFNFLFNMIFAYRYCRMLEEGSFRGKPADFLFMFLFGGFFMVVMALFVNLVFLGSAFTMMLVYVWSRRNPYIRLNFFGLMNFQAPFLPWVLLGFSLLIGNSVIIDMMGIAIGHIYFFLEDVFPQQQGGFKVLKTPGILKSLLDAPPDQDDYNPLPEEGEGFNRGLGRQQPPNQDEQAEQ</sequence>
<evidence type="ECO:0000256" key="4">
    <source>
        <dbReference type="ARBA" id="ARBA00022824"/>
    </source>
</evidence>
<evidence type="ECO:0000256" key="7">
    <source>
        <dbReference type="RuleBase" id="RU363059"/>
    </source>
</evidence>
<evidence type="ECO:0000256" key="8">
    <source>
        <dbReference type="SAM" id="MobiDB-lite"/>
    </source>
</evidence>
<keyword evidence="4 7" id="KW-0256">Endoplasmic reticulum</keyword>
<keyword evidence="10" id="KW-1185">Reference proteome</keyword>
<dbReference type="AlphaFoldDB" id="A0AAE1AN21"/>
<evidence type="ECO:0000256" key="3">
    <source>
        <dbReference type="ARBA" id="ARBA00022692"/>
    </source>
</evidence>
<dbReference type="PANTHER" id="PTHR11009">
    <property type="entry name" value="DER1-LIKE PROTEIN, DERLIN"/>
    <property type="match status" value="1"/>
</dbReference>
<comment type="caution">
    <text evidence="9">The sequence shown here is derived from an EMBL/GenBank/DDBJ whole genome shotgun (WGS) entry which is preliminary data.</text>
</comment>
<feature type="transmembrane region" description="Helical" evidence="7">
    <location>
        <begin position="100"/>
        <end position="133"/>
    </location>
</feature>
<dbReference type="InterPro" id="IPR007599">
    <property type="entry name" value="DER1"/>
</dbReference>
<keyword evidence="6 7" id="KW-0472">Membrane</keyword>
<evidence type="ECO:0000256" key="5">
    <source>
        <dbReference type="ARBA" id="ARBA00022989"/>
    </source>
</evidence>
<name>A0AAE1AN21_9GAST</name>
<keyword evidence="5 7" id="KW-1133">Transmembrane helix</keyword>
<evidence type="ECO:0000256" key="2">
    <source>
        <dbReference type="ARBA" id="ARBA00008917"/>
    </source>
</evidence>
<comment type="similarity">
    <text evidence="2 7">Belongs to the derlin family.</text>
</comment>
<dbReference type="EMBL" id="JAWDGP010001574">
    <property type="protein sequence ID" value="KAK3790131.1"/>
    <property type="molecule type" value="Genomic_DNA"/>
</dbReference>
<feature type="transmembrane region" description="Helical" evidence="7">
    <location>
        <begin position="20"/>
        <end position="41"/>
    </location>
</feature>
<reference evidence="9" key="1">
    <citation type="journal article" date="2023" name="G3 (Bethesda)">
        <title>A reference genome for the long-term kleptoplast-retaining sea slug Elysia crispata morphotype clarki.</title>
        <authorList>
            <person name="Eastman K.E."/>
            <person name="Pendleton A.L."/>
            <person name="Shaikh M.A."/>
            <person name="Suttiyut T."/>
            <person name="Ogas R."/>
            <person name="Tomko P."/>
            <person name="Gavelis G."/>
            <person name="Widhalm J.R."/>
            <person name="Wisecaver J.H."/>
        </authorList>
    </citation>
    <scope>NUCLEOTIDE SEQUENCE</scope>
    <source>
        <strain evidence="9">ECLA1</strain>
    </source>
</reference>
<protein>
    <recommendedName>
        <fullName evidence="7">Derlin</fullName>
    </recommendedName>
</protein>
<evidence type="ECO:0000256" key="6">
    <source>
        <dbReference type="ARBA" id="ARBA00023136"/>
    </source>
</evidence>
<feature type="transmembrane region" description="Helical" evidence="7">
    <location>
        <begin position="61"/>
        <end position="79"/>
    </location>
</feature>